<protein>
    <submittedName>
        <fullName evidence="2">Class I SAM-dependent methyltransferase</fullName>
    </submittedName>
</protein>
<feature type="domain" description="Methyltransferase" evidence="1">
    <location>
        <begin position="48"/>
        <end position="152"/>
    </location>
</feature>
<dbReference type="RefSeq" id="WP_096919477.1">
    <property type="nucleotide sequence ID" value="NZ_CP029487.1"/>
</dbReference>
<proteinExistence type="predicted"/>
<reference evidence="2 3" key="1">
    <citation type="submission" date="2018-05" db="EMBL/GenBank/DDBJ databases">
        <title>Genome comparison of Eubacterium sp.</title>
        <authorList>
            <person name="Feng Y."/>
            <person name="Sanchez-Andrea I."/>
            <person name="Stams A.J.M."/>
            <person name="De Vos W.M."/>
        </authorList>
    </citation>
    <scope>NUCLEOTIDE SEQUENCE [LARGE SCALE GENOMIC DNA]</scope>
    <source>
        <strain evidence="2 3">YI</strain>
    </source>
</reference>
<organism evidence="2 3">
    <name type="scientific">Eubacterium maltosivorans</name>
    <dbReference type="NCBI Taxonomy" id="2041044"/>
    <lineage>
        <taxon>Bacteria</taxon>
        <taxon>Bacillati</taxon>
        <taxon>Bacillota</taxon>
        <taxon>Clostridia</taxon>
        <taxon>Eubacteriales</taxon>
        <taxon>Eubacteriaceae</taxon>
        <taxon>Eubacterium</taxon>
    </lineage>
</organism>
<dbReference type="AlphaFoldDB" id="A0A4P9C3Y0"/>
<sequence length="206" mass="23389">MKNTKNTKQTTIDYFNSTAKDYDQSHDGKFVECMYEDIVNRVLDLKPKTVLDLGCGNGNIIARLQKRLNADYYGLDISEAMITQAEKRLHDVHFMVGDAEKMPYVADKFDVIICNASFHHYPHPKAVICEMQRVLKKDGTLILGDPTAPFKVLTGFLNSAMAHSNSGDHHIYHKSEIIDLLSQEGFQVYGWAKPNYKTFVLNARLS</sequence>
<dbReference type="Pfam" id="PF13847">
    <property type="entry name" value="Methyltransf_31"/>
    <property type="match status" value="1"/>
</dbReference>
<evidence type="ECO:0000313" key="2">
    <source>
        <dbReference type="EMBL" id="QCT70088.1"/>
    </source>
</evidence>
<dbReference type="InterPro" id="IPR025714">
    <property type="entry name" value="Methyltranfer_dom"/>
</dbReference>
<keyword evidence="3" id="KW-1185">Reference proteome</keyword>
<dbReference type="GO" id="GO:0032259">
    <property type="term" value="P:methylation"/>
    <property type="evidence" value="ECO:0007669"/>
    <property type="project" value="UniProtKB-KW"/>
</dbReference>
<keyword evidence="2" id="KW-0489">Methyltransferase</keyword>
<dbReference type="SUPFAM" id="SSF53335">
    <property type="entry name" value="S-adenosyl-L-methionine-dependent methyltransferases"/>
    <property type="match status" value="1"/>
</dbReference>
<evidence type="ECO:0000313" key="3">
    <source>
        <dbReference type="Proteomes" id="UP000218387"/>
    </source>
</evidence>
<name>A0A4P9C3Y0_EUBML</name>
<dbReference type="GO" id="GO:0008168">
    <property type="term" value="F:methyltransferase activity"/>
    <property type="evidence" value="ECO:0007669"/>
    <property type="project" value="UniProtKB-KW"/>
</dbReference>
<gene>
    <name evidence="2" type="ORF">CPZ25_001765</name>
</gene>
<dbReference type="InterPro" id="IPR029063">
    <property type="entry name" value="SAM-dependent_MTases_sf"/>
</dbReference>
<dbReference type="Gene3D" id="3.40.50.150">
    <property type="entry name" value="Vaccinia Virus protein VP39"/>
    <property type="match status" value="1"/>
</dbReference>
<keyword evidence="2" id="KW-0808">Transferase</keyword>
<accession>A0A4P9C3Y0</accession>
<dbReference type="KEGG" id="emt:CPZ25_001765"/>
<dbReference type="Proteomes" id="UP000218387">
    <property type="component" value="Chromosome"/>
</dbReference>
<dbReference type="CDD" id="cd02440">
    <property type="entry name" value="AdoMet_MTases"/>
    <property type="match status" value="1"/>
</dbReference>
<evidence type="ECO:0000259" key="1">
    <source>
        <dbReference type="Pfam" id="PF13847"/>
    </source>
</evidence>
<dbReference type="EMBL" id="CP029487">
    <property type="protein sequence ID" value="QCT70088.1"/>
    <property type="molecule type" value="Genomic_DNA"/>
</dbReference>
<dbReference type="PANTHER" id="PTHR43861">
    <property type="entry name" value="TRANS-ACONITATE 2-METHYLTRANSFERASE-RELATED"/>
    <property type="match status" value="1"/>
</dbReference>